<gene>
    <name evidence="1" type="ORF">EYF80_058976</name>
</gene>
<comment type="caution">
    <text evidence="1">The sequence shown here is derived from an EMBL/GenBank/DDBJ whole genome shotgun (WGS) entry which is preliminary data.</text>
</comment>
<evidence type="ECO:0000313" key="2">
    <source>
        <dbReference type="Proteomes" id="UP000314294"/>
    </source>
</evidence>
<reference evidence="1 2" key="1">
    <citation type="submission" date="2019-03" db="EMBL/GenBank/DDBJ databases">
        <title>First draft genome of Liparis tanakae, snailfish: a comprehensive survey of snailfish specific genes.</title>
        <authorList>
            <person name="Kim W."/>
            <person name="Song I."/>
            <person name="Jeong J.-H."/>
            <person name="Kim D."/>
            <person name="Kim S."/>
            <person name="Ryu S."/>
            <person name="Song J.Y."/>
            <person name="Lee S.K."/>
        </authorList>
    </citation>
    <scope>NUCLEOTIDE SEQUENCE [LARGE SCALE GENOMIC DNA]</scope>
    <source>
        <tissue evidence="1">Muscle</tissue>
    </source>
</reference>
<name>A0A4Z2EQ11_9TELE</name>
<accession>A0A4Z2EQ11</accession>
<dbReference type="EMBL" id="SRLO01004032">
    <property type="protein sequence ID" value="TNN30873.1"/>
    <property type="molecule type" value="Genomic_DNA"/>
</dbReference>
<proteinExistence type="predicted"/>
<keyword evidence="2" id="KW-1185">Reference proteome</keyword>
<evidence type="ECO:0000313" key="1">
    <source>
        <dbReference type="EMBL" id="TNN30873.1"/>
    </source>
</evidence>
<organism evidence="1 2">
    <name type="scientific">Liparis tanakae</name>
    <name type="common">Tanaka's snailfish</name>
    <dbReference type="NCBI Taxonomy" id="230148"/>
    <lineage>
        <taxon>Eukaryota</taxon>
        <taxon>Metazoa</taxon>
        <taxon>Chordata</taxon>
        <taxon>Craniata</taxon>
        <taxon>Vertebrata</taxon>
        <taxon>Euteleostomi</taxon>
        <taxon>Actinopterygii</taxon>
        <taxon>Neopterygii</taxon>
        <taxon>Teleostei</taxon>
        <taxon>Neoteleostei</taxon>
        <taxon>Acanthomorphata</taxon>
        <taxon>Eupercaria</taxon>
        <taxon>Perciformes</taxon>
        <taxon>Cottioidei</taxon>
        <taxon>Cottales</taxon>
        <taxon>Liparidae</taxon>
        <taxon>Liparis</taxon>
    </lineage>
</organism>
<protein>
    <submittedName>
        <fullName evidence="1">Uncharacterized protein</fullName>
    </submittedName>
</protein>
<dbReference type="AlphaFoldDB" id="A0A4Z2EQ11"/>
<sequence length="74" mass="7627">MEAGRRGGEEARRRGGEEAGRPVLLLLIISGGGRCADITLIGHGGDSTITRLTSLVYRFVGIVGPTMKSSVSGG</sequence>
<dbReference type="Proteomes" id="UP000314294">
    <property type="component" value="Unassembled WGS sequence"/>
</dbReference>